<evidence type="ECO:0000259" key="4">
    <source>
        <dbReference type="Pfam" id="PF05118"/>
    </source>
</evidence>
<evidence type="ECO:0000256" key="3">
    <source>
        <dbReference type="ARBA" id="ARBA00023002"/>
    </source>
</evidence>
<organism evidence="5 6">
    <name type="scientific">Durusdinium trenchii</name>
    <dbReference type="NCBI Taxonomy" id="1381693"/>
    <lineage>
        <taxon>Eukaryota</taxon>
        <taxon>Sar</taxon>
        <taxon>Alveolata</taxon>
        <taxon>Dinophyceae</taxon>
        <taxon>Suessiales</taxon>
        <taxon>Symbiodiniaceae</taxon>
        <taxon>Durusdinium</taxon>
    </lineage>
</organism>
<comment type="caution">
    <text evidence="5">The sequence shown here is derived from an EMBL/GenBank/DDBJ whole genome shotgun (WGS) entry which is preliminary data.</text>
</comment>
<evidence type="ECO:0000313" key="6">
    <source>
        <dbReference type="Proteomes" id="UP001642484"/>
    </source>
</evidence>
<dbReference type="PANTHER" id="PTHR46332">
    <property type="entry name" value="ASPARTATE BETA-HYDROXYLASE DOMAIN-CONTAINING PROTEIN 2"/>
    <property type="match status" value="1"/>
</dbReference>
<gene>
    <name evidence="5" type="ORF">CCMP2556_LOCUS43108</name>
</gene>
<keyword evidence="6" id="KW-1185">Reference proteome</keyword>
<name>A0ABP0QRQ6_9DINO</name>
<reference evidence="5 6" key="1">
    <citation type="submission" date="2024-02" db="EMBL/GenBank/DDBJ databases">
        <authorList>
            <person name="Chen Y."/>
            <person name="Shah S."/>
            <person name="Dougan E. K."/>
            <person name="Thang M."/>
            <person name="Chan C."/>
        </authorList>
    </citation>
    <scope>NUCLEOTIDE SEQUENCE [LARGE SCALE GENOMIC DNA]</scope>
</reference>
<dbReference type="EMBL" id="CAXAMN010024740">
    <property type="protein sequence ID" value="CAK9089587.1"/>
    <property type="molecule type" value="Genomic_DNA"/>
</dbReference>
<accession>A0ABP0QRQ6</accession>
<dbReference type="PANTHER" id="PTHR46332:SF5">
    <property type="entry name" value="ASPARTATE BETA-HYDROXYLASE DOMAIN CONTAINING 2"/>
    <property type="match status" value="1"/>
</dbReference>
<dbReference type="Proteomes" id="UP001642484">
    <property type="component" value="Unassembled WGS sequence"/>
</dbReference>
<dbReference type="Gene3D" id="2.60.120.330">
    <property type="entry name" value="B-lactam Antibiotic, Isopenicillin N Synthase, Chain"/>
    <property type="match status" value="1"/>
</dbReference>
<sequence length="613" mass="69163">MRCVGRLLLIVSAGAQIQESDIFLGGSAFTSNESENLGIIYKWLDDIMWSTSWDDASHRLLAYQQLRQLAEVSTNHLPSLAFGVGQAFYSYFWFEENGPRIQLEAAELSVHLRDLSLKHSGCSDLSLGVGTFLSKVCHERWLFLIMLCAEVGAAFAKRRQNLSKAAALLQRGNDLFEELQQYPFFSFRKWENLYDINTNSHVFPEGFRQRPVWPNSAVPLAGWLEENYQTFREDLDLILNRSLFDTLYFMGHVSMTQFSGRRESWAPLNLIHNRELAPHACEVANRSCDLLRSRPEIARCHAKDVGAAFARLQPGMGIKPHLWNAPPRLAAHLGLRTPHGASMAVGEHHLSWDEGQALVFDDTYIHSVNHEGTDDRYLLVTWFCHPCDTLHAEDRPILTSAVQQRPEAQMAGSVTGGTPQQVYDLHSHLEHPLAQGSWQQELPECALGPHSLRHTISYSNLNGQEQIQETEVTCSGDDCETTTSNVLLQIIRVREPKAKRMCSGSPGLIWDGLDTVVHRVTNSARRVLGYAPVETEKTPHENLQPLALRSEGVMKMYTYSNNNGQEEMKEVQSHCKDGTCVQRSRIFAPSSVKEHLQHDAKEIRPQAAQAYQA</sequence>
<evidence type="ECO:0000256" key="2">
    <source>
        <dbReference type="ARBA" id="ARBA00022964"/>
    </source>
</evidence>
<keyword evidence="3" id="KW-0560">Oxidoreductase</keyword>
<keyword evidence="2" id="KW-0223">Dioxygenase</keyword>
<dbReference type="InterPro" id="IPR007803">
    <property type="entry name" value="Asp/Arg/Pro-Hydrxlase"/>
</dbReference>
<dbReference type="SUPFAM" id="SSF51197">
    <property type="entry name" value="Clavaminate synthase-like"/>
    <property type="match status" value="1"/>
</dbReference>
<protein>
    <recommendedName>
        <fullName evidence="4">Aspartyl/asparaginy/proline hydroxylase domain-containing protein</fullName>
    </recommendedName>
</protein>
<proteinExistence type="inferred from homology"/>
<dbReference type="InterPro" id="IPR051821">
    <property type="entry name" value="Asp/Asn_beta-hydroxylase"/>
</dbReference>
<evidence type="ECO:0000313" key="5">
    <source>
        <dbReference type="EMBL" id="CAK9089587.1"/>
    </source>
</evidence>
<comment type="similarity">
    <text evidence="1">Belongs to the aspartyl/asparaginyl beta-hydroxylase family.</text>
</comment>
<feature type="domain" description="Aspartyl/asparaginy/proline hydroxylase" evidence="4">
    <location>
        <begin position="225"/>
        <end position="386"/>
    </location>
</feature>
<dbReference type="Pfam" id="PF05118">
    <property type="entry name" value="Asp_Arg_Hydrox"/>
    <property type="match status" value="1"/>
</dbReference>
<dbReference type="InterPro" id="IPR027443">
    <property type="entry name" value="IPNS-like_sf"/>
</dbReference>
<evidence type="ECO:0000256" key="1">
    <source>
        <dbReference type="ARBA" id="ARBA00007730"/>
    </source>
</evidence>